<protein>
    <submittedName>
        <fullName evidence="2">Uncharacterized protein</fullName>
    </submittedName>
</protein>
<dbReference type="Proteomes" id="UP001151760">
    <property type="component" value="Unassembled WGS sequence"/>
</dbReference>
<comment type="caution">
    <text evidence="2">The sequence shown here is derived from an EMBL/GenBank/DDBJ whole genome shotgun (WGS) entry which is preliminary data.</text>
</comment>
<feature type="compositionally biased region" description="Basic and acidic residues" evidence="1">
    <location>
        <begin position="422"/>
        <end position="454"/>
    </location>
</feature>
<evidence type="ECO:0000313" key="2">
    <source>
        <dbReference type="EMBL" id="GJS82340.1"/>
    </source>
</evidence>
<feature type="region of interest" description="Disordered" evidence="1">
    <location>
        <begin position="71"/>
        <end position="91"/>
    </location>
</feature>
<organism evidence="2 3">
    <name type="scientific">Tanacetum coccineum</name>
    <dbReference type="NCBI Taxonomy" id="301880"/>
    <lineage>
        <taxon>Eukaryota</taxon>
        <taxon>Viridiplantae</taxon>
        <taxon>Streptophyta</taxon>
        <taxon>Embryophyta</taxon>
        <taxon>Tracheophyta</taxon>
        <taxon>Spermatophyta</taxon>
        <taxon>Magnoliopsida</taxon>
        <taxon>eudicotyledons</taxon>
        <taxon>Gunneridae</taxon>
        <taxon>Pentapetalae</taxon>
        <taxon>asterids</taxon>
        <taxon>campanulids</taxon>
        <taxon>Asterales</taxon>
        <taxon>Asteraceae</taxon>
        <taxon>Asteroideae</taxon>
        <taxon>Anthemideae</taxon>
        <taxon>Anthemidinae</taxon>
        <taxon>Tanacetum</taxon>
    </lineage>
</organism>
<proteinExistence type="predicted"/>
<reference evidence="2" key="2">
    <citation type="submission" date="2022-01" db="EMBL/GenBank/DDBJ databases">
        <authorList>
            <person name="Yamashiro T."/>
            <person name="Shiraishi A."/>
            <person name="Satake H."/>
            <person name="Nakayama K."/>
        </authorList>
    </citation>
    <scope>NUCLEOTIDE SEQUENCE</scope>
</reference>
<feature type="compositionally biased region" description="Polar residues" evidence="1">
    <location>
        <begin position="76"/>
        <end position="91"/>
    </location>
</feature>
<feature type="region of interest" description="Disordered" evidence="1">
    <location>
        <begin position="338"/>
        <end position="461"/>
    </location>
</feature>
<evidence type="ECO:0000313" key="3">
    <source>
        <dbReference type="Proteomes" id="UP001151760"/>
    </source>
</evidence>
<accession>A0ABQ4YXT4</accession>
<name>A0ABQ4YXT4_9ASTR</name>
<reference evidence="2" key="1">
    <citation type="journal article" date="2022" name="Int. J. Mol. Sci.">
        <title>Draft Genome of Tanacetum Coccineum: Genomic Comparison of Closely Related Tanacetum-Family Plants.</title>
        <authorList>
            <person name="Yamashiro T."/>
            <person name="Shiraishi A."/>
            <person name="Nakayama K."/>
            <person name="Satake H."/>
        </authorList>
    </citation>
    <scope>NUCLEOTIDE SEQUENCE</scope>
</reference>
<evidence type="ECO:0000256" key="1">
    <source>
        <dbReference type="SAM" id="MobiDB-lite"/>
    </source>
</evidence>
<sequence length="601" mass="66511">MSLESFQAQGQAHVGGVAIRELVAEATRPLPVVEGKGKAIATEEQAAHSLLALHTLKRRSATDQFIFQRRTPATEEASTGPSAQPQDDASTNIVLESPFPVDAKTSADIDKTNSGGDTEILQIGEEQGDDVANVMNLEEKTAEIDEGQAGSDLALAGPNPEPTHEEFMANVYPNVHESLKFLADEHVILEVPLSSSGTLSSMKNLDDAFTIGDPFLNDKSTKYEPGKLNVEAEVVSMVTVPIYQASSLVLPLSTPFIDLLPPKPKNKTLDNTTQNLGSRVFTLELQDLPHKIDETVREAVKEAVHWMFESGTYKSLPEHVALYEALEASMERANKDEFFAEKDKSRKRRRDVQDPPPPPDSDPSKKKRHDSDSSGSSQPPAPQSSAWKTSNTREATSSSSKQQSGPYSEQPIEDVPMPDTVHISDSEDTDTAHLPKIKARPDWLKPVPEEDKPASPEPDWVIPLNDLPETKNNWANALASSYQDLDEYKLLWQTGDMSSFINWFCKQIGKKKLSKVDLEGLTFKVVRPFHDNIISLQFQMEECHLLLTDHVDLVNPEGHRVVPDVSKLLPLGGPSGQVTIQTHYFFNTDLEYLVSGDKRRR</sequence>
<dbReference type="EMBL" id="BQNB010010817">
    <property type="protein sequence ID" value="GJS82340.1"/>
    <property type="molecule type" value="Genomic_DNA"/>
</dbReference>
<feature type="compositionally biased region" description="Polar residues" evidence="1">
    <location>
        <begin position="386"/>
        <end position="396"/>
    </location>
</feature>
<keyword evidence="3" id="KW-1185">Reference proteome</keyword>
<gene>
    <name evidence="2" type="ORF">Tco_0748881</name>
</gene>